<name>A0A9D1URH3_9MICC</name>
<dbReference type="PANTHER" id="PTHR43685">
    <property type="entry name" value="GLYCOSYLTRANSFERASE"/>
    <property type="match status" value="1"/>
</dbReference>
<comment type="caution">
    <text evidence="2">The sequence shown here is derived from an EMBL/GenBank/DDBJ whole genome shotgun (WGS) entry which is preliminary data.</text>
</comment>
<evidence type="ECO:0000259" key="1">
    <source>
        <dbReference type="Pfam" id="PF00535"/>
    </source>
</evidence>
<dbReference type="EC" id="2.4.-.-" evidence="2"/>
<dbReference type="Proteomes" id="UP000824151">
    <property type="component" value="Unassembled WGS sequence"/>
</dbReference>
<dbReference type="SUPFAM" id="SSF53448">
    <property type="entry name" value="Nucleotide-diphospho-sugar transferases"/>
    <property type="match status" value="1"/>
</dbReference>
<dbReference type="InterPro" id="IPR050834">
    <property type="entry name" value="Glycosyltransf_2"/>
</dbReference>
<reference evidence="2" key="2">
    <citation type="submission" date="2021-04" db="EMBL/GenBank/DDBJ databases">
        <authorList>
            <person name="Gilroy R."/>
        </authorList>
    </citation>
    <scope>NUCLEOTIDE SEQUENCE</scope>
    <source>
        <strain evidence="2">ChiHejej3B27-3195</strain>
    </source>
</reference>
<dbReference type="InterPro" id="IPR029044">
    <property type="entry name" value="Nucleotide-diphossugar_trans"/>
</dbReference>
<dbReference type="InterPro" id="IPR001173">
    <property type="entry name" value="Glyco_trans_2-like"/>
</dbReference>
<dbReference type="AlphaFoldDB" id="A0A9D1URH3"/>
<evidence type="ECO:0000313" key="3">
    <source>
        <dbReference type="Proteomes" id="UP000824151"/>
    </source>
</evidence>
<dbReference type="Pfam" id="PF00535">
    <property type="entry name" value="Glycos_transf_2"/>
    <property type="match status" value="1"/>
</dbReference>
<gene>
    <name evidence="2" type="ORF">H9871_00500</name>
</gene>
<feature type="domain" description="Glycosyltransferase 2-like" evidence="1">
    <location>
        <begin position="7"/>
        <end position="122"/>
    </location>
</feature>
<proteinExistence type="predicted"/>
<protein>
    <submittedName>
        <fullName evidence="2">Glycosyltransferase</fullName>
        <ecNumber evidence="2">2.4.-.-</ecNumber>
    </submittedName>
</protein>
<accession>A0A9D1URH3</accession>
<keyword evidence="2" id="KW-0328">Glycosyltransferase</keyword>
<dbReference type="GO" id="GO:0016757">
    <property type="term" value="F:glycosyltransferase activity"/>
    <property type="evidence" value="ECO:0007669"/>
    <property type="project" value="UniProtKB-KW"/>
</dbReference>
<reference evidence="2" key="1">
    <citation type="journal article" date="2021" name="PeerJ">
        <title>Extensive microbial diversity within the chicken gut microbiome revealed by metagenomics and culture.</title>
        <authorList>
            <person name="Gilroy R."/>
            <person name="Ravi A."/>
            <person name="Getino M."/>
            <person name="Pursley I."/>
            <person name="Horton D.L."/>
            <person name="Alikhan N.F."/>
            <person name="Baker D."/>
            <person name="Gharbi K."/>
            <person name="Hall N."/>
            <person name="Watson M."/>
            <person name="Adriaenssens E.M."/>
            <person name="Foster-Nyarko E."/>
            <person name="Jarju S."/>
            <person name="Secka A."/>
            <person name="Antonio M."/>
            <person name="Oren A."/>
            <person name="Chaudhuri R.R."/>
            <person name="La Ragione R."/>
            <person name="Hildebrand F."/>
            <person name="Pallen M.J."/>
        </authorList>
    </citation>
    <scope>NUCLEOTIDE SEQUENCE</scope>
    <source>
        <strain evidence="2">ChiHejej3B27-3195</strain>
    </source>
</reference>
<sequence>MQAPKVSVVMATRDRPQLLRRAVSSVLAQDYAGQIEIVLVYDGTEVDELADLELPTGRSLHAVPNDRTPGLAGARNTGILTTTGTLVALCDDDDEWKPTKLSRQVPLFEDPEVVLAATGIEIMSSGGSHVRVPPTRVGLADLLRSRITELHPSSFVLRASALLGDLGLVDEELPASYGEDYDMLLRAVQVGRIASVPDPLTIIHWDRTSYFTEKWQGIVDGLGYILDKHPQFATSRVGRSRIEGQIAFAHGALGDRPRARNWAYRAIRNDPRQPRAYLAMMVGMGVVSGEKVVATLNSRGRGL</sequence>
<dbReference type="Gene3D" id="3.90.550.10">
    <property type="entry name" value="Spore Coat Polysaccharide Biosynthesis Protein SpsA, Chain A"/>
    <property type="match status" value="1"/>
</dbReference>
<evidence type="ECO:0000313" key="2">
    <source>
        <dbReference type="EMBL" id="HIW98603.1"/>
    </source>
</evidence>
<organism evidence="2 3">
    <name type="scientific">Candidatus Nesterenkonia stercoripullorum</name>
    <dbReference type="NCBI Taxonomy" id="2838701"/>
    <lineage>
        <taxon>Bacteria</taxon>
        <taxon>Bacillati</taxon>
        <taxon>Actinomycetota</taxon>
        <taxon>Actinomycetes</taxon>
        <taxon>Micrococcales</taxon>
        <taxon>Micrococcaceae</taxon>
        <taxon>Nesterenkonia</taxon>
    </lineage>
</organism>
<dbReference type="EMBL" id="DXGD01000021">
    <property type="protein sequence ID" value="HIW98603.1"/>
    <property type="molecule type" value="Genomic_DNA"/>
</dbReference>
<dbReference type="PANTHER" id="PTHR43685:SF2">
    <property type="entry name" value="GLYCOSYLTRANSFERASE 2-LIKE DOMAIN-CONTAINING PROTEIN"/>
    <property type="match status" value="1"/>
</dbReference>
<keyword evidence="2" id="KW-0808">Transferase</keyword>